<comment type="caution">
    <text evidence="2">The sequence shown here is derived from an EMBL/GenBank/DDBJ whole genome shotgun (WGS) entry which is preliminary data.</text>
</comment>
<dbReference type="InterPro" id="IPR007263">
    <property type="entry name" value="DCC1-like"/>
</dbReference>
<name>A0A5E8GU06_ROSAD</name>
<feature type="transmembrane region" description="Helical" evidence="1">
    <location>
        <begin position="26"/>
        <end position="44"/>
    </location>
</feature>
<protein>
    <recommendedName>
        <fullName evidence="4">DCC family thiol-disulfide oxidoreductase YuxK</fullName>
    </recommendedName>
</protein>
<gene>
    <name evidence="2" type="ORF">SADFL11_581</name>
</gene>
<dbReference type="RefSeq" id="WP_081450482.1">
    <property type="nucleotide sequence ID" value="NZ_CM011002.1"/>
</dbReference>
<dbReference type="EMBL" id="ACCU02000001">
    <property type="protein sequence ID" value="EEE43295.2"/>
    <property type="molecule type" value="Genomic_DNA"/>
</dbReference>
<evidence type="ECO:0008006" key="4">
    <source>
        <dbReference type="Google" id="ProtNLM"/>
    </source>
</evidence>
<dbReference type="Proteomes" id="UP000004703">
    <property type="component" value="Chromosome"/>
</dbReference>
<evidence type="ECO:0000313" key="3">
    <source>
        <dbReference type="Proteomes" id="UP000004703"/>
    </source>
</evidence>
<keyword evidence="1" id="KW-0812">Transmembrane</keyword>
<dbReference type="InterPro" id="IPR052927">
    <property type="entry name" value="DCC_oxidoreductase"/>
</dbReference>
<organism evidence="2 3">
    <name type="scientific">Roseibium alexandrii (strain DSM 17067 / NCIMB 14079 / DFL-11)</name>
    <name type="common">Labrenzia alexandrii</name>
    <dbReference type="NCBI Taxonomy" id="244592"/>
    <lineage>
        <taxon>Bacteria</taxon>
        <taxon>Pseudomonadati</taxon>
        <taxon>Pseudomonadota</taxon>
        <taxon>Alphaproteobacteria</taxon>
        <taxon>Hyphomicrobiales</taxon>
        <taxon>Stappiaceae</taxon>
        <taxon>Roseibium</taxon>
    </lineage>
</organism>
<reference evidence="2 3" key="2">
    <citation type="submission" date="2013-04" db="EMBL/GenBank/DDBJ databases">
        <authorList>
            <person name="Fiebig A."/>
            <person name="Pradella S."/>
            <person name="Wagner-Doebler I."/>
        </authorList>
    </citation>
    <scope>NUCLEOTIDE SEQUENCE [LARGE SCALE GENOMIC DNA]</scope>
    <source>
        <strain evidence="3">DSM 17067 / NCIMB 14079 / DFL-11</strain>
    </source>
</reference>
<keyword evidence="1" id="KW-1133">Transmembrane helix</keyword>
<evidence type="ECO:0000313" key="2">
    <source>
        <dbReference type="EMBL" id="EEE43295.2"/>
    </source>
</evidence>
<accession>A0A5E8GU06</accession>
<sequence>MKHHCHTAGHNTLPRLPVRTDLPSNLIVFDATCLMCSGFARFVALRDNKTKFKFVSAQSELGRELYVIHGLDPDQMETSIVIQEGRAFVKMAAFCQAMSALGWPWRLFKALKLLPPPFADWFYDRIARNRYRAGRRSCPLPSDALRNRLVD</sequence>
<evidence type="ECO:0000256" key="1">
    <source>
        <dbReference type="SAM" id="Phobius"/>
    </source>
</evidence>
<dbReference type="Pfam" id="PF04134">
    <property type="entry name" value="DCC1-like"/>
    <property type="match status" value="1"/>
</dbReference>
<proteinExistence type="predicted"/>
<dbReference type="GO" id="GO:0015035">
    <property type="term" value="F:protein-disulfide reductase activity"/>
    <property type="evidence" value="ECO:0007669"/>
    <property type="project" value="InterPro"/>
</dbReference>
<keyword evidence="1" id="KW-0472">Membrane</keyword>
<dbReference type="PANTHER" id="PTHR33639">
    <property type="entry name" value="THIOL-DISULFIDE OXIDOREDUCTASE DCC"/>
    <property type="match status" value="1"/>
</dbReference>
<reference evidence="2 3" key="1">
    <citation type="submission" date="2008-01" db="EMBL/GenBank/DDBJ databases">
        <authorList>
            <person name="Wagner-Dobler I."/>
            <person name="Ferriera S."/>
            <person name="Johnson J."/>
            <person name="Kravitz S."/>
            <person name="Beeson K."/>
            <person name="Sutton G."/>
            <person name="Rogers Y.-H."/>
            <person name="Friedman R."/>
            <person name="Frazier M."/>
            <person name="Venter J.C."/>
        </authorList>
    </citation>
    <scope>NUCLEOTIDE SEQUENCE [LARGE SCALE GENOMIC DNA]</scope>
    <source>
        <strain evidence="3">DSM 17067 / NCIMB 14079 / DFL-11</strain>
    </source>
</reference>
<dbReference type="PANTHER" id="PTHR33639:SF2">
    <property type="entry name" value="DUF393 DOMAIN-CONTAINING PROTEIN"/>
    <property type="match status" value="1"/>
</dbReference>
<dbReference type="AlphaFoldDB" id="A0A5E8GU06"/>